<reference evidence="3" key="1">
    <citation type="journal article" date="2019" name="Int. J. Syst. Evol. Microbiol.">
        <title>The Global Catalogue of Microorganisms (GCM) 10K type strain sequencing project: providing services to taxonomists for standard genome sequencing and annotation.</title>
        <authorList>
            <consortium name="The Broad Institute Genomics Platform"/>
            <consortium name="The Broad Institute Genome Sequencing Center for Infectious Disease"/>
            <person name="Wu L."/>
            <person name="Ma J."/>
        </authorList>
    </citation>
    <scope>NUCLEOTIDE SEQUENCE [LARGE SCALE GENOMIC DNA]</scope>
    <source>
        <strain evidence="3">CGMCC 4.7349</strain>
    </source>
</reference>
<dbReference type="EMBL" id="BMNG01000016">
    <property type="protein sequence ID" value="GGO54678.1"/>
    <property type="molecule type" value="Genomic_DNA"/>
</dbReference>
<organism evidence="2 3">
    <name type="scientific">Streptomyces lasiicapitis</name>
    <dbReference type="NCBI Taxonomy" id="1923961"/>
    <lineage>
        <taxon>Bacteria</taxon>
        <taxon>Bacillati</taxon>
        <taxon>Actinomycetota</taxon>
        <taxon>Actinomycetes</taxon>
        <taxon>Kitasatosporales</taxon>
        <taxon>Streptomycetaceae</taxon>
        <taxon>Streptomyces</taxon>
    </lineage>
</organism>
<gene>
    <name evidence="2" type="ORF">GCM10012286_65010</name>
</gene>
<evidence type="ECO:0000313" key="2">
    <source>
        <dbReference type="EMBL" id="GGO54678.1"/>
    </source>
</evidence>
<accession>A0ABQ2MMG2</accession>
<feature type="region of interest" description="Disordered" evidence="1">
    <location>
        <begin position="393"/>
        <end position="416"/>
    </location>
</feature>
<dbReference type="Gene3D" id="1.25.40.10">
    <property type="entry name" value="Tetratricopeptide repeat domain"/>
    <property type="match status" value="1"/>
</dbReference>
<evidence type="ECO:0000313" key="3">
    <source>
        <dbReference type="Proteomes" id="UP000656881"/>
    </source>
</evidence>
<evidence type="ECO:0008006" key="4">
    <source>
        <dbReference type="Google" id="ProtNLM"/>
    </source>
</evidence>
<dbReference type="Proteomes" id="UP000656881">
    <property type="component" value="Unassembled WGS sequence"/>
</dbReference>
<proteinExistence type="predicted"/>
<protein>
    <recommendedName>
        <fullName evidence="4">Tetratricopeptide repeat protein</fullName>
    </recommendedName>
</protein>
<dbReference type="InterPro" id="IPR011990">
    <property type="entry name" value="TPR-like_helical_dom_sf"/>
</dbReference>
<feature type="region of interest" description="Disordered" evidence="1">
    <location>
        <begin position="318"/>
        <end position="343"/>
    </location>
</feature>
<sequence>MTGELRLARGRHRPQRLWRRALSHARAALSGDLEAQARLFDDLSQLRHSASALRPATAARDLTILISFLDALGHHDAVQSLLDDLAAGILQDSVRVDHDAACRNQLAVVLACRGQLTAAAHLLDDVPSSDTGAETTALRAHTLANTAAVALRLGDIPAAADQARQALDILTAGTAPESHHDVQLLALAVSTAAARAMGEDTRADTLLAELDASVRDLVRKRGSDHPTSLSALVTLASAESSSARAAGDCERLERATDVLAIAAQKASALMGPEHPQAISATLALAAAEYEAASGSGSRQRVDDAKELMAAAAERAGALLPDASAAGNPRAPRDSESTRSSEAAARDLAQLAIGELGDVAAVNTEVAAAQEEVHSQQADPPPVTEQLSAPEYASPAVAKASRPHQSSATTEAPAPTSATALNRRLAAFITEAEFTHAGLARRIDQLGQEHGLDLRYDETSVTRWLRGQQPRGSTPALIAEVFARRLGRRVSATDLGLDPITVYAGLEYATTQQEAVDIVSCLWRRDSGDLVELRKVAFTPSGLVVPARDWIIGRADERVAQDPHTQPRAWYGGKGPTQVLPGDISALRSVSDLFRTLDEAYGGGHARQALITYLAHQLEPLLRGTYDEETGRRLFAAASDLTRLAGWTSYDIAAHGIAQRYFVQALRLAQAAGDRAYGAYVLVTMSQQAVYLGHGREAVQLARVAQQGVGTNVPPIVQTLLYAAEARGHALLGEVRACTASLTHADRAFATARPGDEIPRWARFFDEAQLLDDFAHCHRDLLQFRAAAGHAERSLQLRAPAYARSSLLCKVVLATARLGLGELDQACQLAAEAAGQTAGMRSIRVIEYIKDFERRLEPFRGTADVRAYYRRASAG</sequence>
<evidence type="ECO:0000256" key="1">
    <source>
        <dbReference type="SAM" id="MobiDB-lite"/>
    </source>
</evidence>
<name>A0ABQ2MMG2_9ACTN</name>
<keyword evidence="3" id="KW-1185">Reference proteome</keyword>
<comment type="caution">
    <text evidence="2">The sequence shown here is derived from an EMBL/GenBank/DDBJ whole genome shotgun (WGS) entry which is preliminary data.</text>
</comment>
<feature type="compositionally biased region" description="Low complexity" evidence="1">
    <location>
        <begin position="405"/>
        <end position="416"/>
    </location>
</feature>